<dbReference type="SUPFAM" id="SSF75712">
    <property type="entry name" value="Rad50 coiled-coil Zn hook"/>
    <property type="match status" value="1"/>
</dbReference>
<dbReference type="Gene3D" id="1.10.287.510">
    <property type="entry name" value="Helix hairpin bin"/>
    <property type="match status" value="1"/>
</dbReference>
<feature type="domain" description="RecF/RecN/SMC N-terminal" evidence="2">
    <location>
        <begin position="6"/>
        <end position="565"/>
    </location>
</feature>
<name>A0A6J5M7U3_9CAUD</name>
<dbReference type="SUPFAM" id="SSF52540">
    <property type="entry name" value="P-loop containing nucleoside triphosphate hydrolases"/>
    <property type="match status" value="1"/>
</dbReference>
<keyword evidence="3" id="KW-0540">Nuclease</keyword>
<dbReference type="CDD" id="cd00267">
    <property type="entry name" value="ABC_ATPase"/>
    <property type="match status" value="1"/>
</dbReference>
<dbReference type="GO" id="GO:0004519">
    <property type="term" value="F:endonuclease activity"/>
    <property type="evidence" value="ECO:0007669"/>
    <property type="project" value="UniProtKB-KW"/>
</dbReference>
<evidence type="ECO:0000313" key="3">
    <source>
        <dbReference type="EMBL" id="CAB4141190.1"/>
    </source>
</evidence>
<dbReference type="InterPro" id="IPR003395">
    <property type="entry name" value="RecF/RecN/SMC_N"/>
</dbReference>
<evidence type="ECO:0000256" key="1">
    <source>
        <dbReference type="SAM" id="Coils"/>
    </source>
</evidence>
<protein>
    <submittedName>
        <fullName evidence="3">Endonuclease subunit</fullName>
    </submittedName>
</protein>
<dbReference type="PANTHER" id="PTHR32114:SF2">
    <property type="entry name" value="ABC TRANSPORTER ABCH.3"/>
    <property type="match status" value="1"/>
</dbReference>
<reference evidence="3" key="1">
    <citation type="submission" date="2020-04" db="EMBL/GenBank/DDBJ databases">
        <authorList>
            <person name="Chiriac C."/>
            <person name="Salcher M."/>
            <person name="Ghai R."/>
            <person name="Kavagutti S V."/>
        </authorList>
    </citation>
    <scope>NUCLEOTIDE SEQUENCE</scope>
</reference>
<accession>A0A6J5M7U3</accession>
<keyword evidence="3" id="KW-0255">Endonuclease</keyword>
<organism evidence="3">
    <name type="scientific">uncultured Caudovirales phage</name>
    <dbReference type="NCBI Taxonomy" id="2100421"/>
    <lineage>
        <taxon>Viruses</taxon>
        <taxon>Duplodnaviria</taxon>
        <taxon>Heunggongvirae</taxon>
        <taxon>Uroviricota</taxon>
        <taxon>Caudoviricetes</taxon>
        <taxon>Peduoviridae</taxon>
        <taxon>Maltschvirus</taxon>
        <taxon>Maltschvirus maltsch</taxon>
    </lineage>
</organism>
<evidence type="ECO:0000259" key="2">
    <source>
        <dbReference type="Pfam" id="PF02463"/>
    </source>
</evidence>
<dbReference type="EMBL" id="LR796388">
    <property type="protein sequence ID" value="CAB4141190.1"/>
    <property type="molecule type" value="Genomic_DNA"/>
</dbReference>
<gene>
    <name evidence="3" type="ORF">UFOVP410_29</name>
</gene>
<proteinExistence type="predicted"/>
<dbReference type="PANTHER" id="PTHR32114">
    <property type="entry name" value="ABC TRANSPORTER ABCH.3"/>
    <property type="match status" value="1"/>
</dbReference>
<sequence length="570" mass="65763">MITFTKIRWKNLLSTGNTFTEISLNDTKTCILLGQSGSGKSTLLDAISFSLFNRPFRNINKNQLINSVNEKNCLVEIEFDIGSQKYLIRRGIKPTVFEIYCDNNLINQDSHSKDYQQYLERSILKFNFKAFTQIVVLGASNFTPFMQLKPADRRVIIEGLLDIEIFSVMNSLLKQKVSSLKNSISENEFSFNLIKEKINLQLKYISDLSQNKQDKINENMEIIENNKKHVAALQKEIDSLVEKIEELKPGLSQKSELELQMNKIREIKNKLDSSIKKTNKEIGFYQDNHTCPTCNQDIPDEFKLSEIAKKTDKILDWQNGLTDVESAVSKLLLKLDDIKSIELQIESIQSSILKNRNMMDGAHLFIKKVVKDTLLLKDNTQVFDDGKTKLDQLNEELKLLEEQKKTFSFQKAVQDLAITLLKDNGVKAKIIKQYLPLINKHTNIFLNAMNFFVTFNIDEEFTETIKSRGRDDFCYENFSEGEKQRIDLALLFTWRTIAKLKNSVNTNLLIMDEVLDSYLDTAATENVLQLLTSDMFKDSNIFVISHKETISDKFNKTIRFTKSKNFSTIN</sequence>
<feature type="coiled-coil region" evidence="1">
    <location>
        <begin position="223"/>
        <end position="277"/>
    </location>
</feature>
<dbReference type="InterPro" id="IPR027417">
    <property type="entry name" value="P-loop_NTPase"/>
</dbReference>
<keyword evidence="1" id="KW-0175">Coiled coil</keyword>
<feature type="coiled-coil region" evidence="1">
    <location>
        <begin position="383"/>
        <end position="410"/>
    </location>
</feature>
<keyword evidence="3" id="KW-0378">Hydrolase</keyword>
<dbReference type="Gene3D" id="3.40.50.300">
    <property type="entry name" value="P-loop containing nucleotide triphosphate hydrolases"/>
    <property type="match status" value="2"/>
</dbReference>
<dbReference type="Pfam" id="PF02463">
    <property type="entry name" value="SMC_N"/>
    <property type="match status" value="1"/>
</dbReference>